<feature type="region of interest" description="Disordered" evidence="1">
    <location>
        <begin position="331"/>
        <end position="404"/>
    </location>
</feature>
<evidence type="ECO:0000313" key="3">
    <source>
        <dbReference type="WBParaSite" id="ACRNAN_scaffold2016.g17380.t2"/>
    </source>
</evidence>
<reference evidence="3" key="1">
    <citation type="submission" date="2022-11" db="UniProtKB">
        <authorList>
            <consortium name="WormBaseParasite"/>
        </authorList>
    </citation>
    <scope>IDENTIFICATION</scope>
</reference>
<dbReference type="AlphaFoldDB" id="A0A914D9H9"/>
<evidence type="ECO:0000313" key="2">
    <source>
        <dbReference type="Proteomes" id="UP000887540"/>
    </source>
</evidence>
<dbReference type="PANTHER" id="PTHR11521">
    <property type="entry name" value="TROPONIN T"/>
    <property type="match status" value="1"/>
</dbReference>
<feature type="compositionally biased region" description="Low complexity" evidence="1">
    <location>
        <begin position="394"/>
        <end position="404"/>
    </location>
</feature>
<dbReference type="GO" id="GO:0045214">
    <property type="term" value="P:sarcomere organization"/>
    <property type="evidence" value="ECO:0007669"/>
    <property type="project" value="TreeGrafter"/>
</dbReference>
<feature type="region of interest" description="Disordered" evidence="1">
    <location>
        <begin position="1"/>
        <end position="97"/>
    </location>
</feature>
<dbReference type="SUPFAM" id="SSF90250">
    <property type="entry name" value="Troponin coil-coiled subunits"/>
    <property type="match status" value="1"/>
</dbReference>
<feature type="compositionally biased region" description="Basic and acidic residues" evidence="1">
    <location>
        <begin position="117"/>
        <end position="158"/>
    </location>
</feature>
<feature type="compositionally biased region" description="Acidic residues" evidence="1">
    <location>
        <begin position="1"/>
        <end position="24"/>
    </location>
</feature>
<feature type="compositionally biased region" description="Basic and acidic residues" evidence="1">
    <location>
        <begin position="36"/>
        <end position="62"/>
    </location>
</feature>
<dbReference type="WBParaSite" id="ACRNAN_scaffold2016.g17380.t2">
    <property type="protein sequence ID" value="ACRNAN_scaffold2016.g17380.t2"/>
    <property type="gene ID" value="ACRNAN_scaffold2016.g17380"/>
</dbReference>
<feature type="compositionally biased region" description="Basic and acidic residues" evidence="1">
    <location>
        <begin position="77"/>
        <end position="97"/>
    </location>
</feature>
<dbReference type="InterPro" id="IPR038077">
    <property type="entry name" value="Troponin_sf"/>
</dbReference>
<proteinExistence type="predicted"/>
<protein>
    <submittedName>
        <fullName evidence="3">Troponin T</fullName>
    </submittedName>
</protein>
<name>A0A914D9H9_9BILA</name>
<dbReference type="Gene3D" id="1.20.5.350">
    <property type="match status" value="1"/>
</dbReference>
<dbReference type="Proteomes" id="UP000887540">
    <property type="component" value="Unplaced"/>
</dbReference>
<dbReference type="GO" id="GO:0006936">
    <property type="term" value="P:muscle contraction"/>
    <property type="evidence" value="ECO:0007669"/>
    <property type="project" value="TreeGrafter"/>
</dbReference>
<keyword evidence="2" id="KW-1185">Reference proteome</keyword>
<accession>A0A914D9H9</accession>
<evidence type="ECO:0000256" key="1">
    <source>
        <dbReference type="SAM" id="MobiDB-lite"/>
    </source>
</evidence>
<dbReference type="GO" id="GO:0006937">
    <property type="term" value="P:regulation of muscle contraction"/>
    <property type="evidence" value="ECO:0007669"/>
    <property type="project" value="InterPro"/>
</dbReference>
<organism evidence="2 3">
    <name type="scientific">Acrobeloides nanus</name>
    <dbReference type="NCBI Taxonomy" id="290746"/>
    <lineage>
        <taxon>Eukaryota</taxon>
        <taxon>Metazoa</taxon>
        <taxon>Ecdysozoa</taxon>
        <taxon>Nematoda</taxon>
        <taxon>Chromadorea</taxon>
        <taxon>Rhabditida</taxon>
        <taxon>Tylenchina</taxon>
        <taxon>Cephalobomorpha</taxon>
        <taxon>Cephaloboidea</taxon>
        <taxon>Cephalobidae</taxon>
        <taxon>Acrobeloides</taxon>
    </lineage>
</organism>
<dbReference type="GO" id="GO:0005523">
    <property type="term" value="F:tropomyosin binding"/>
    <property type="evidence" value="ECO:0007669"/>
    <property type="project" value="TreeGrafter"/>
</dbReference>
<dbReference type="PANTHER" id="PTHR11521:SF7">
    <property type="entry name" value="TROPONIN T"/>
    <property type="match status" value="1"/>
</dbReference>
<dbReference type="InterPro" id="IPR027707">
    <property type="entry name" value="TNNT"/>
</dbReference>
<dbReference type="GO" id="GO:0005861">
    <property type="term" value="C:troponin complex"/>
    <property type="evidence" value="ECO:0007669"/>
    <property type="project" value="InterPro"/>
</dbReference>
<sequence length="404" mass="46381">MSDEEEYEEEEIEEEEEVEEEAAQEEAPAPAAEEPEEHHEAPKEEERKLRPPPPREEEKPPEEMTEAEVAILAARKRKEEEDAHKLLDYEQQRKIEKEKIEEELRELREKQNRRRQERAEEEREFAARAKQAEERRRQEEEAHKQQVEAEKNRRAEEKIKRQQIIAGSLLGAVGTGEGANFVVQKGGGLPGQPDEQKKNKRGPTAEQIAAAKSAYIATISRKPDLENILPNDLKVAIKRLHSRIERIIGETYDLQQRSKRQEYDLKELGDRQLQAQRNKALRMGIDPSEAGDLKHPPKVNVASKFDRQTDRRSYVDRRVLYEKPYVAPEPKIAHGTARPPVEWGRKKGTGVMDEIEQIRKNLEPPKYVEQAPVEGAKPPVAPKPLQIPTDDEPAPAAQEVEAEA</sequence>
<feature type="region of interest" description="Disordered" evidence="1">
    <location>
        <begin position="180"/>
        <end position="205"/>
    </location>
</feature>
<feature type="region of interest" description="Disordered" evidence="1">
    <location>
        <begin position="109"/>
        <end position="158"/>
    </location>
</feature>